<keyword evidence="2" id="KW-1185">Reference proteome</keyword>
<sequence>MDPVGPKKSSKAYSLPFADGSCRLKTSSCSITALVGLMVEKLKRILLLYTQWILSVKEAQKSCDLKKEAQNVLISPLYSGSCGLKKEAQKTYFHFTQMDPPSVKEAQKVIFSLHPVGHRLLRERSKRLFRFSSLLRSGSFSEIKNVFNSLALRGGSCPVKRSSA</sequence>
<gene>
    <name evidence="1" type="ORF">AVEN_102936_1</name>
</gene>
<reference evidence="1 2" key="1">
    <citation type="journal article" date="2019" name="Sci. Rep.">
        <title>Orb-weaving spider Araneus ventricosus genome elucidates the spidroin gene catalogue.</title>
        <authorList>
            <person name="Kono N."/>
            <person name="Nakamura H."/>
            <person name="Ohtoshi R."/>
            <person name="Moran D.A.P."/>
            <person name="Shinohara A."/>
            <person name="Yoshida Y."/>
            <person name="Fujiwara M."/>
            <person name="Mori M."/>
            <person name="Tomita M."/>
            <person name="Arakawa K."/>
        </authorList>
    </citation>
    <scope>NUCLEOTIDE SEQUENCE [LARGE SCALE GENOMIC DNA]</scope>
</reference>
<protein>
    <submittedName>
        <fullName evidence="1">Uncharacterized protein</fullName>
    </submittedName>
</protein>
<dbReference type="AlphaFoldDB" id="A0A4Y2VG57"/>
<organism evidence="1 2">
    <name type="scientific">Araneus ventricosus</name>
    <name type="common">Orbweaver spider</name>
    <name type="synonym">Epeira ventricosa</name>
    <dbReference type="NCBI Taxonomy" id="182803"/>
    <lineage>
        <taxon>Eukaryota</taxon>
        <taxon>Metazoa</taxon>
        <taxon>Ecdysozoa</taxon>
        <taxon>Arthropoda</taxon>
        <taxon>Chelicerata</taxon>
        <taxon>Arachnida</taxon>
        <taxon>Araneae</taxon>
        <taxon>Araneomorphae</taxon>
        <taxon>Entelegynae</taxon>
        <taxon>Araneoidea</taxon>
        <taxon>Araneidae</taxon>
        <taxon>Araneus</taxon>
    </lineage>
</organism>
<evidence type="ECO:0000313" key="1">
    <source>
        <dbReference type="EMBL" id="GBO22640.1"/>
    </source>
</evidence>
<accession>A0A4Y2VG57</accession>
<name>A0A4Y2VG57_ARAVE</name>
<dbReference type="Proteomes" id="UP000499080">
    <property type="component" value="Unassembled WGS sequence"/>
</dbReference>
<evidence type="ECO:0000313" key="2">
    <source>
        <dbReference type="Proteomes" id="UP000499080"/>
    </source>
</evidence>
<comment type="caution">
    <text evidence="1">The sequence shown here is derived from an EMBL/GenBank/DDBJ whole genome shotgun (WGS) entry which is preliminary data.</text>
</comment>
<dbReference type="EMBL" id="BGPR01045719">
    <property type="protein sequence ID" value="GBO22640.1"/>
    <property type="molecule type" value="Genomic_DNA"/>
</dbReference>
<proteinExistence type="predicted"/>